<dbReference type="InterPro" id="IPR000711">
    <property type="entry name" value="ATPase_OSCP/dsu"/>
</dbReference>
<comment type="similarity">
    <text evidence="7">Belongs to the ATPase delta chain family.</text>
</comment>
<evidence type="ECO:0000256" key="1">
    <source>
        <dbReference type="ARBA" id="ARBA00004370"/>
    </source>
</evidence>
<keyword evidence="6 7" id="KW-0066">ATP synthesis</keyword>
<evidence type="ECO:0000256" key="5">
    <source>
        <dbReference type="ARBA" id="ARBA00023136"/>
    </source>
</evidence>
<accession>A0A4Q1CHE6</accession>
<dbReference type="GO" id="GO:0045259">
    <property type="term" value="C:proton-transporting ATP synthase complex"/>
    <property type="evidence" value="ECO:0007669"/>
    <property type="project" value="UniProtKB-KW"/>
</dbReference>
<gene>
    <name evidence="7 8" type="primary">atpH</name>
    <name evidence="8" type="ORF">ESA94_14455</name>
</gene>
<dbReference type="GO" id="GO:0046933">
    <property type="term" value="F:proton-transporting ATP synthase activity, rotational mechanism"/>
    <property type="evidence" value="ECO:0007669"/>
    <property type="project" value="UniProtKB-UniRule"/>
</dbReference>
<keyword evidence="4 7" id="KW-0406">Ion transport</keyword>
<dbReference type="PRINTS" id="PR00125">
    <property type="entry name" value="ATPASEDELTA"/>
</dbReference>
<dbReference type="Proteomes" id="UP000290204">
    <property type="component" value="Unassembled WGS sequence"/>
</dbReference>
<dbReference type="RefSeq" id="WP_129131640.1">
    <property type="nucleotide sequence ID" value="NZ_SDHW01000004.1"/>
</dbReference>
<dbReference type="PANTHER" id="PTHR11910">
    <property type="entry name" value="ATP SYNTHASE DELTA CHAIN"/>
    <property type="match status" value="1"/>
</dbReference>
<proteinExistence type="inferred from homology"/>
<evidence type="ECO:0000256" key="4">
    <source>
        <dbReference type="ARBA" id="ARBA00023065"/>
    </source>
</evidence>
<keyword evidence="2 7" id="KW-0813">Transport</keyword>
<dbReference type="InterPro" id="IPR026015">
    <property type="entry name" value="ATP_synth_OSCP/delta_N_sf"/>
</dbReference>
<organism evidence="8 9">
    <name type="scientific">Lacibacter luteus</name>
    <dbReference type="NCBI Taxonomy" id="2508719"/>
    <lineage>
        <taxon>Bacteria</taxon>
        <taxon>Pseudomonadati</taxon>
        <taxon>Bacteroidota</taxon>
        <taxon>Chitinophagia</taxon>
        <taxon>Chitinophagales</taxon>
        <taxon>Chitinophagaceae</taxon>
        <taxon>Lacibacter</taxon>
    </lineage>
</organism>
<dbReference type="OrthoDB" id="9802471at2"/>
<comment type="subcellular location">
    <subcellularLocation>
        <location evidence="7">Cell membrane</location>
        <topology evidence="7">Peripheral membrane protein</topology>
    </subcellularLocation>
    <subcellularLocation>
        <location evidence="1">Membrane</location>
    </subcellularLocation>
</comment>
<keyword evidence="9" id="KW-1185">Reference proteome</keyword>
<comment type="caution">
    <text evidence="8">The sequence shown here is derived from an EMBL/GenBank/DDBJ whole genome shotgun (WGS) entry which is preliminary data.</text>
</comment>
<keyword evidence="5 7" id="KW-0472">Membrane</keyword>
<dbReference type="GO" id="GO:0005886">
    <property type="term" value="C:plasma membrane"/>
    <property type="evidence" value="ECO:0007669"/>
    <property type="project" value="UniProtKB-SubCell"/>
</dbReference>
<dbReference type="NCBIfam" id="TIGR01145">
    <property type="entry name" value="ATP_synt_delta"/>
    <property type="match status" value="1"/>
</dbReference>
<dbReference type="HAMAP" id="MF_01416">
    <property type="entry name" value="ATP_synth_delta_bact"/>
    <property type="match status" value="1"/>
</dbReference>
<dbReference type="EMBL" id="SDHW01000004">
    <property type="protein sequence ID" value="RXK59336.1"/>
    <property type="molecule type" value="Genomic_DNA"/>
</dbReference>
<evidence type="ECO:0000256" key="2">
    <source>
        <dbReference type="ARBA" id="ARBA00022448"/>
    </source>
</evidence>
<dbReference type="AlphaFoldDB" id="A0A4Q1CHE6"/>
<protein>
    <recommendedName>
        <fullName evidence="7">ATP synthase subunit delta</fullName>
    </recommendedName>
    <alternativeName>
        <fullName evidence="7">ATP synthase F(1) sector subunit delta</fullName>
    </alternativeName>
    <alternativeName>
        <fullName evidence="7">F-type ATPase subunit delta</fullName>
        <shortName evidence="7">F-ATPase subunit delta</shortName>
    </alternativeName>
</protein>
<evidence type="ECO:0000256" key="3">
    <source>
        <dbReference type="ARBA" id="ARBA00022781"/>
    </source>
</evidence>
<evidence type="ECO:0000313" key="8">
    <source>
        <dbReference type="EMBL" id="RXK59336.1"/>
    </source>
</evidence>
<comment type="function">
    <text evidence="7">F(1)F(0) ATP synthase produces ATP from ADP in the presence of a proton or sodium gradient. F-type ATPases consist of two structural domains, F(1) containing the extramembraneous catalytic core and F(0) containing the membrane proton channel, linked together by a central stalk and a peripheral stalk. During catalysis, ATP synthesis in the catalytic domain of F(1) is coupled via a rotary mechanism of the central stalk subunits to proton translocation.</text>
</comment>
<dbReference type="SUPFAM" id="SSF47928">
    <property type="entry name" value="N-terminal domain of the delta subunit of the F1F0-ATP synthase"/>
    <property type="match status" value="1"/>
</dbReference>
<name>A0A4Q1CHE6_9BACT</name>
<dbReference type="Gene3D" id="1.10.520.20">
    <property type="entry name" value="N-terminal domain of the delta subunit of the F1F0-ATP synthase"/>
    <property type="match status" value="1"/>
</dbReference>
<evidence type="ECO:0000256" key="7">
    <source>
        <dbReference type="HAMAP-Rule" id="MF_01416"/>
    </source>
</evidence>
<keyword evidence="7" id="KW-1003">Cell membrane</keyword>
<sequence>MQNPRLATRYAKSLVVLAQEQNQLDAVQADMKYLQVTCRQSRELTNLLRSPVVKSDKKSSIVKEVLGDKVSALSAAFINLLIQKGRESNLPEIAAAVIEQYNEIKNIHHVKLTTATEASEELKQAIIKKVKADAALQNVELETVVNDAIIGGFQLEYKGNLIDASIARDLRDIQTQFQKNTYIRNIR</sequence>
<dbReference type="Pfam" id="PF00213">
    <property type="entry name" value="OSCP"/>
    <property type="match status" value="1"/>
</dbReference>
<evidence type="ECO:0000256" key="6">
    <source>
        <dbReference type="ARBA" id="ARBA00023310"/>
    </source>
</evidence>
<keyword evidence="3 7" id="KW-0375">Hydrogen ion transport</keyword>
<reference evidence="8 9" key="1">
    <citation type="submission" date="2019-01" db="EMBL/GenBank/DDBJ databases">
        <title>Lacibacter sp. strain TTM-7.</title>
        <authorList>
            <person name="Chen W.-M."/>
        </authorList>
    </citation>
    <scope>NUCLEOTIDE SEQUENCE [LARGE SCALE GENOMIC DNA]</scope>
    <source>
        <strain evidence="8 9">TTM-7</strain>
    </source>
</reference>
<evidence type="ECO:0000313" key="9">
    <source>
        <dbReference type="Proteomes" id="UP000290204"/>
    </source>
</evidence>
<comment type="function">
    <text evidence="7">This protein is part of the stalk that links CF(0) to CF(1). It either transmits conformational changes from CF(0) to CF(1) or is implicated in proton conduction.</text>
</comment>
<keyword evidence="7" id="KW-0139">CF(1)</keyword>